<organism evidence="1 2">
    <name type="scientific">Piscibacillus salipiscarius</name>
    <dbReference type="NCBI Taxonomy" id="299480"/>
    <lineage>
        <taxon>Bacteria</taxon>
        <taxon>Bacillati</taxon>
        <taxon>Bacillota</taxon>
        <taxon>Bacilli</taxon>
        <taxon>Bacillales</taxon>
        <taxon>Bacillaceae</taxon>
        <taxon>Piscibacillus</taxon>
    </lineage>
</organism>
<dbReference type="Proteomes" id="UP001597452">
    <property type="component" value="Unassembled WGS sequence"/>
</dbReference>
<dbReference type="Pfam" id="PF06935">
    <property type="entry name" value="DUF1284"/>
    <property type="match status" value="1"/>
</dbReference>
<comment type="caution">
    <text evidence="1">The sequence shown here is derived from an EMBL/GenBank/DDBJ whole genome shotgun (WGS) entry which is preliminary data.</text>
</comment>
<dbReference type="InterPro" id="IPR009702">
    <property type="entry name" value="DUF1284"/>
</dbReference>
<gene>
    <name evidence="1" type="ORF">ACFSW4_04265</name>
</gene>
<protein>
    <submittedName>
        <fullName evidence="1">DUF1284 domain-containing protein</fullName>
    </submittedName>
</protein>
<sequence>MYLLRGHHLFCLLGYRGMGYSKEYVENMTQLHQQLRQEPKTLVKFVKGPDCLCEKYPNSGDYHCEDQHIYDRDATILEKLGFEVGQVVPWTEVENQIKENVVPSDLSSICDTCSWRTYGVCEEGVQDIIDGNGLRKVE</sequence>
<proteinExistence type="predicted"/>
<name>A0ABW5Q8P8_9BACI</name>
<evidence type="ECO:0000313" key="2">
    <source>
        <dbReference type="Proteomes" id="UP001597452"/>
    </source>
</evidence>
<accession>A0ABW5Q8P8</accession>
<reference evidence="2" key="1">
    <citation type="journal article" date="2019" name="Int. J. Syst. Evol. Microbiol.">
        <title>The Global Catalogue of Microorganisms (GCM) 10K type strain sequencing project: providing services to taxonomists for standard genome sequencing and annotation.</title>
        <authorList>
            <consortium name="The Broad Institute Genomics Platform"/>
            <consortium name="The Broad Institute Genome Sequencing Center for Infectious Disease"/>
            <person name="Wu L."/>
            <person name="Ma J."/>
        </authorList>
    </citation>
    <scope>NUCLEOTIDE SEQUENCE [LARGE SCALE GENOMIC DNA]</scope>
    <source>
        <strain evidence="2">TISTR 1571</strain>
    </source>
</reference>
<evidence type="ECO:0000313" key="1">
    <source>
        <dbReference type="EMBL" id="MFD2638081.1"/>
    </source>
</evidence>
<dbReference type="RefSeq" id="WP_054752603.1">
    <property type="nucleotide sequence ID" value="NZ_JBHUMZ010000013.1"/>
</dbReference>
<keyword evidence="2" id="KW-1185">Reference proteome</keyword>
<dbReference type="EMBL" id="JBHUMZ010000013">
    <property type="protein sequence ID" value="MFD2638081.1"/>
    <property type="molecule type" value="Genomic_DNA"/>
</dbReference>